<evidence type="ECO:0000256" key="5">
    <source>
        <dbReference type="ARBA" id="ARBA00022989"/>
    </source>
</evidence>
<feature type="region of interest" description="Disordered" evidence="7">
    <location>
        <begin position="1"/>
        <end position="30"/>
    </location>
</feature>
<reference evidence="9 10" key="1">
    <citation type="submission" date="2024-05" db="EMBL/GenBank/DDBJ databases">
        <title>Culex pipiens pipiens assembly and annotation.</title>
        <authorList>
            <person name="Alout H."/>
            <person name="Durand T."/>
        </authorList>
    </citation>
    <scope>NUCLEOTIDE SEQUENCE [LARGE SCALE GENOMIC DNA]</scope>
    <source>
        <strain evidence="9">HA-2024</strain>
        <tissue evidence="9">Whole body</tissue>
    </source>
</reference>
<keyword evidence="5 8" id="KW-1133">Transmembrane helix</keyword>
<feature type="transmembrane region" description="Helical" evidence="8">
    <location>
        <begin position="202"/>
        <end position="225"/>
    </location>
</feature>
<evidence type="ECO:0000256" key="2">
    <source>
        <dbReference type="ARBA" id="ARBA00008141"/>
    </source>
</evidence>
<gene>
    <name evidence="9" type="ORF">pipiens_014788</name>
</gene>
<feature type="compositionally biased region" description="Basic and acidic residues" evidence="7">
    <location>
        <begin position="18"/>
        <end position="30"/>
    </location>
</feature>
<dbReference type="InterPro" id="IPR007007">
    <property type="entry name" value="Ninjurin"/>
</dbReference>
<dbReference type="Proteomes" id="UP001562425">
    <property type="component" value="Unassembled WGS sequence"/>
</dbReference>
<dbReference type="EMBL" id="JBEHCU010009609">
    <property type="protein sequence ID" value="KAL1379587.1"/>
    <property type="molecule type" value="Genomic_DNA"/>
</dbReference>
<evidence type="ECO:0000256" key="3">
    <source>
        <dbReference type="ARBA" id="ARBA00022692"/>
    </source>
</evidence>
<feature type="compositionally biased region" description="Polar residues" evidence="7">
    <location>
        <begin position="82"/>
        <end position="95"/>
    </location>
</feature>
<dbReference type="GO" id="GO:0007155">
    <property type="term" value="P:cell adhesion"/>
    <property type="evidence" value="ECO:0007669"/>
    <property type="project" value="UniProtKB-KW"/>
</dbReference>
<keyword evidence="10" id="KW-1185">Reference proteome</keyword>
<dbReference type="PANTHER" id="PTHR12316">
    <property type="entry name" value="NINJURIN-RELATED"/>
    <property type="match status" value="1"/>
</dbReference>
<evidence type="ECO:0000313" key="9">
    <source>
        <dbReference type="EMBL" id="KAL1379587.1"/>
    </source>
</evidence>
<keyword evidence="6 8" id="KW-0472">Membrane</keyword>
<evidence type="ECO:0000256" key="4">
    <source>
        <dbReference type="ARBA" id="ARBA00022889"/>
    </source>
</evidence>
<proteinExistence type="inferred from homology"/>
<evidence type="ECO:0000256" key="7">
    <source>
        <dbReference type="SAM" id="MobiDB-lite"/>
    </source>
</evidence>
<feature type="region of interest" description="Disordered" evidence="7">
    <location>
        <begin position="80"/>
        <end position="127"/>
    </location>
</feature>
<protein>
    <submittedName>
        <fullName evidence="9">Uncharacterized protein</fullName>
    </submittedName>
</protein>
<feature type="transmembrane region" description="Helical" evidence="8">
    <location>
        <begin position="168"/>
        <end position="190"/>
    </location>
</feature>
<organism evidence="9 10">
    <name type="scientific">Culex pipiens pipiens</name>
    <name type="common">Northern house mosquito</name>
    <dbReference type="NCBI Taxonomy" id="38569"/>
    <lineage>
        <taxon>Eukaryota</taxon>
        <taxon>Metazoa</taxon>
        <taxon>Ecdysozoa</taxon>
        <taxon>Arthropoda</taxon>
        <taxon>Hexapoda</taxon>
        <taxon>Insecta</taxon>
        <taxon>Pterygota</taxon>
        <taxon>Neoptera</taxon>
        <taxon>Endopterygota</taxon>
        <taxon>Diptera</taxon>
        <taxon>Nematocera</taxon>
        <taxon>Culicoidea</taxon>
        <taxon>Culicidae</taxon>
        <taxon>Culicinae</taxon>
        <taxon>Culicini</taxon>
        <taxon>Culex</taxon>
        <taxon>Culex</taxon>
    </lineage>
</organism>
<dbReference type="GO" id="GO:0016020">
    <property type="term" value="C:membrane"/>
    <property type="evidence" value="ECO:0007669"/>
    <property type="project" value="UniProtKB-SubCell"/>
</dbReference>
<keyword evidence="4" id="KW-0130">Cell adhesion</keyword>
<evidence type="ECO:0000256" key="8">
    <source>
        <dbReference type="SAM" id="Phobius"/>
    </source>
</evidence>
<comment type="similarity">
    <text evidence="2">Belongs to the ninjurin family.</text>
</comment>
<sequence>MDAGLTAADCPGNAPRRQHYEKNSKNQQRAEQDINNNNSNIYNNGAVHIFTGNEKQRRPAAAMAGQVVYDRNVDRVRPQLDNEWSNYENTPNRAAQETFYRNRSSIESAESRRSSARNGDDDEGPISTETYRTVVENAMNVAFLAANTNQLRLLTETQQAAPSYQASIGMVITSLVLQVLVGLSMVTISIKNDRRWRKLKTIASVGVAVIAIINLIVLSLLNAVMLQ</sequence>
<evidence type="ECO:0000256" key="6">
    <source>
        <dbReference type="ARBA" id="ARBA00023136"/>
    </source>
</evidence>
<name>A0ABD1CT19_CULPP</name>
<comment type="subcellular location">
    <subcellularLocation>
        <location evidence="1">Membrane</location>
        <topology evidence="1">Multi-pass membrane protein</topology>
    </subcellularLocation>
</comment>
<comment type="caution">
    <text evidence="9">The sequence shown here is derived from an EMBL/GenBank/DDBJ whole genome shotgun (WGS) entry which is preliminary data.</text>
</comment>
<dbReference type="AlphaFoldDB" id="A0ABD1CT19"/>
<evidence type="ECO:0000313" key="10">
    <source>
        <dbReference type="Proteomes" id="UP001562425"/>
    </source>
</evidence>
<keyword evidence="3 8" id="KW-0812">Transmembrane</keyword>
<dbReference type="PANTHER" id="PTHR12316:SF1">
    <property type="entry name" value="NINJURIN-B"/>
    <property type="match status" value="1"/>
</dbReference>
<evidence type="ECO:0000256" key="1">
    <source>
        <dbReference type="ARBA" id="ARBA00004141"/>
    </source>
</evidence>
<dbReference type="Pfam" id="PF04923">
    <property type="entry name" value="Ninjurin"/>
    <property type="match status" value="1"/>
</dbReference>
<accession>A0ABD1CT19</accession>